<reference evidence="3 4" key="1">
    <citation type="submission" date="2018-11" db="EMBL/GenBank/DDBJ databases">
        <title>Genome assembly of Steccherinum ochraceum LE-BIN_3174, the white-rot fungus of the Steccherinaceae family (The Residual Polyporoid clade, Polyporales, Basidiomycota).</title>
        <authorList>
            <person name="Fedorova T.V."/>
            <person name="Glazunova O.A."/>
            <person name="Landesman E.O."/>
            <person name="Moiseenko K.V."/>
            <person name="Psurtseva N.V."/>
            <person name="Savinova O.S."/>
            <person name="Shakhova N.V."/>
            <person name="Tyazhelova T.V."/>
            <person name="Vasina D.V."/>
        </authorList>
    </citation>
    <scope>NUCLEOTIDE SEQUENCE [LARGE SCALE GENOMIC DNA]</scope>
    <source>
        <strain evidence="3 4">LE-BIN_3174</strain>
    </source>
</reference>
<evidence type="ECO:0000313" key="3">
    <source>
        <dbReference type="EMBL" id="TCD71917.1"/>
    </source>
</evidence>
<dbReference type="EMBL" id="RWJN01000001">
    <property type="protein sequence ID" value="TCD71917.1"/>
    <property type="molecule type" value="Genomic_DNA"/>
</dbReference>
<evidence type="ECO:0000313" key="4">
    <source>
        <dbReference type="Proteomes" id="UP000292702"/>
    </source>
</evidence>
<sequence>MNTARSSVMGWGALVVAAGASYYWAKQGINERRKEQEVAGTRSTEKLDWRAKIERDAQNAATLSTPPVVTSAVDSSSSSASPLPKPPS</sequence>
<feature type="region of interest" description="Disordered" evidence="1">
    <location>
        <begin position="58"/>
        <end position="88"/>
    </location>
</feature>
<dbReference type="OrthoDB" id="2559326at2759"/>
<name>A0A4V2MXY8_9APHY</name>
<comment type="caution">
    <text evidence="3">The sequence shown here is derived from an EMBL/GenBank/DDBJ whole genome shotgun (WGS) entry which is preliminary data.</text>
</comment>
<organism evidence="3 4">
    <name type="scientific">Steccherinum ochraceum</name>
    <dbReference type="NCBI Taxonomy" id="92696"/>
    <lineage>
        <taxon>Eukaryota</taxon>
        <taxon>Fungi</taxon>
        <taxon>Dikarya</taxon>
        <taxon>Basidiomycota</taxon>
        <taxon>Agaricomycotina</taxon>
        <taxon>Agaricomycetes</taxon>
        <taxon>Polyporales</taxon>
        <taxon>Steccherinaceae</taxon>
        <taxon>Steccherinum</taxon>
    </lineage>
</organism>
<dbReference type="Pfam" id="PF15932">
    <property type="entry name" value="DUF4748"/>
    <property type="match status" value="1"/>
</dbReference>
<dbReference type="AlphaFoldDB" id="A0A4V2MXY8"/>
<evidence type="ECO:0000256" key="1">
    <source>
        <dbReference type="SAM" id="MobiDB-lite"/>
    </source>
</evidence>
<keyword evidence="2" id="KW-0472">Membrane</keyword>
<dbReference type="Proteomes" id="UP000292702">
    <property type="component" value="Unassembled WGS sequence"/>
</dbReference>
<dbReference type="PANTHER" id="PTHR41800:SF1">
    <property type="entry name" value="EXPRESSED PROTEIN"/>
    <property type="match status" value="1"/>
</dbReference>
<gene>
    <name evidence="3" type="ORF">EIP91_000049</name>
</gene>
<proteinExistence type="predicted"/>
<feature type="compositionally biased region" description="Low complexity" evidence="1">
    <location>
        <begin position="64"/>
        <end position="82"/>
    </location>
</feature>
<feature type="transmembrane region" description="Helical" evidence="2">
    <location>
        <begin position="6"/>
        <end position="25"/>
    </location>
</feature>
<evidence type="ECO:0000256" key="2">
    <source>
        <dbReference type="SAM" id="Phobius"/>
    </source>
</evidence>
<accession>A0A4V2MXY8</accession>
<keyword evidence="2" id="KW-0812">Transmembrane</keyword>
<dbReference type="InterPro" id="IPR031833">
    <property type="entry name" value="DUF4748"/>
</dbReference>
<keyword evidence="2" id="KW-1133">Transmembrane helix</keyword>
<dbReference type="PANTHER" id="PTHR41800">
    <property type="entry name" value="EXPRESSED PROTEIN"/>
    <property type="match status" value="1"/>
</dbReference>
<keyword evidence="4" id="KW-1185">Reference proteome</keyword>
<protein>
    <submittedName>
        <fullName evidence="3">Uncharacterized protein</fullName>
    </submittedName>
</protein>